<reference evidence="2" key="1">
    <citation type="submission" date="2020-01" db="EMBL/GenBank/DDBJ databases">
        <authorList>
            <consortium name="DOE Joint Genome Institute"/>
            <person name="Haridas S."/>
            <person name="Albert R."/>
            <person name="Binder M."/>
            <person name="Bloem J."/>
            <person name="Labutti K."/>
            <person name="Salamov A."/>
            <person name="Andreopoulos B."/>
            <person name="Baker S.E."/>
            <person name="Barry K."/>
            <person name="Bills G."/>
            <person name="Bluhm B.H."/>
            <person name="Cannon C."/>
            <person name="Castanera R."/>
            <person name="Culley D.E."/>
            <person name="Daum C."/>
            <person name="Ezra D."/>
            <person name="Gonzalez J.B."/>
            <person name="Henrissat B."/>
            <person name="Kuo A."/>
            <person name="Liang C."/>
            <person name="Lipzen A."/>
            <person name="Lutzoni F."/>
            <person name="Magnuson J."/>
            <person name="Mondo S."/>
            <person name="Nolan M."/>
            <person name="Ohm R."/>
            <person name="Pangilinan J."/>
            <person name="Park H.-J."/>
            <person name="Ramirez L."/>
            <person name="Alfaro M."/>
            <person name="Sun H."/>
            <person name="Tritt A."/>
            <person name="Yoshinaga Y."/>
            <person name="Zwiers L.-H."/>
            <person name="Turgeon B.G."/>
            <person name="Goodwin S.B."/>
            <person name="Spatafora J.W."/>
            <person name="Crous P.W."/>
            <person name="Grigoriev I.V."/>
        </authorList>
    </citation>
    <scope>NUCLEOTIDE SEQUENCE</scope>
    <source>
        <strain evidence="2">IPT5</strain>
    </source>
</reference>
<dbReference type="AlphaFoldDB" id="A0A6A7B618"/>
<evidence type="ECO:0000313" key="3">
    <source>
        <dbReference type="Proteomes" id="UP000799423"/>
    </source>
</evidence>
<sequence length="264" mass="29438">MKRQSTYQADLRSFVLVCRQWLHLGRRIMYGNIALTNTALGLFITSFNTAAYSKAVHSLSLRIGKDWQTEGERSLCSDTWVEDSLAGFVFILPQLNNLASFSLRLELSGCSIPRATRAGLLKNMPSTCRHLEIDTRGQDHREPHEQLHVCDALRQVLPQLHHVRIRIGAMCCAMLGTGKISPDVIGNWNLDEFTPVALPNLKSLVLNCGLPHGPQMQLCGQNDWTTSAKHSSWQFGVAWSSITPALLCLIKARSGALRVAKYML</sequence>
<evidence type="ECO:0000259" key="1">
    <source>
        <dbReference type="PROSITE" id="PS01286"/>
    </source>
</evidence>
<proteinExistence type="predicted"/>
<dbReference type="InterPro" id="IPR000421">
    <property type="entry name" value="FA58C"/>
</dbReference>
<gene>
    <name evidence="2" type="ORF">T440DRAFT_125050</name>
</gene>
<dbReference type="PROSITE" id="PS01286">
    <property type="entry name" value="FA58C_2"/>
    <property type="match status" value="1"/>
</dbReference>
<dbReference type="EMBL" id="MU006310">
    <property type="protein sequence ID" value="KAF2849748.1"/>
    <property type="molecule type" value="Genomic_DNA"/>
</dbReference>
<dbReference type="Proteomes" id="UP000799423">
    <property type="component" value="Unassembled WGS sequence"/>
</dbReference>
<evidence type="ECO:0000313" key="2">
    <source>
        <dbReference type="EMBL" id="KAF2849748.1"/>
    </source>
</evidence>
<accession>A0A6A7B618</accession>
<protein>
    <recommendedName>
        <fullName evidence="1">F5/8 type C domain-containing protein</fullName>
    </recommendedName>
</protein>
<organism evidence="2 3">
    <name type="scientific">Plenodomus tracheiphilus IPT5</name>
    <dbReference type="NCBI Taxonomy" id="1408161"/>
    <lineage>
        <taxon>Eukaryota</taxon>
        <taxon>Fungi</taxon>
        <taxon>Dikarya</taxon>
        <taxon>Ascomycota</taxon>
        <taxon>Pezizomycotina</taxon>
        <taxon>Dothideomycetes</taxon>
        <taxon>Pleosporomycetidae</taxon>
        <taxon>Pleosporales</taxon>
        <taxon>Pleosporineae</taxon>
        <taxon>Leptosphaeriaceae</taxon>
        <taxon>Plenodomus</taxon>
    </lineage>
</organism>
<name>A0A6A7B618_9PLEO</name>
<keyword evidence="3" id="KW-1185">Reference proteome</keyword>
<dbReference type="OrthoDB" id="4192220at2759"/>
<feature type="domain" description="F5/8 type C" evidence="1">
    <location>
        <begin position="93"/>
        <end position="110"/>
    </location>
</feature>